<dbReference type="FunFam" id="3.30.70.240:FF:000007">
    <property type="entry name" value="Translation factor GUF1, mitochondrial"/>
    <property type="match status" value="1"/>
</dbReference>
<comment type="similarity">
    <text evidence="1 12">Belongs to the TRAFAC class translation factor GTPase superfamily. Classic translation factor GTPase family. LepA subfamily.</text>
</comment>
<dbReference type="InterPro" id="IPR031157">
    <property type="entry name" value="G_TR_CS"/>
</dbReference>
<evidence type="ECO:0000256" key="3">
    <source>
        <dbReference type="ARBA" id="ARBA00022741"/>
    </source>
</evidence>
<keyword evidence="2 12" id="KW-1003">Cell membrane</keyword>
<dbReference type="Gene3D" id="3.30.70.240">
    <property type="match status" value="1"/>
</dbReference>
<dbReference type="GO" id="GO:0045727">
    <property type="term" value="P:positive regulation of translation"/>
    <property type="evidence" value="ECO:0007669"/>
    <property type="project" value="UniProtKB-UniRule"/>
</dbReference>
<dbReference type="STRING" id="1401685.P857_720"/>
<dbReference type="InterPro" id="IPR006297">
    <property type="entry name" value="EF-4"/>
</dbReference>
<dbReference type="SUPFAM" id="SSF54980">
    <property type="entry name" value="EF-G C-terminal domain-like"/>
    <property type="match status" value="2"/>
</dbReference>
<dbReference type="InterPro" id="IPR035654">
    <property type="entry name" value="LepA_IV"/>
</dbReference>
<dbReference type="InterPro" id="IPR038363">
    <property type="entry name" value="LepA_C_sf"/>
</dbReference>
<dbReference type="EC" id="3.6.5.n1" evidence="11 12"/>
<dbReference type="PROSITE" id="PS00301">
    <property type="entry name" value="G_TR_1"/>
    <property type="match status" value="1"/>
</dbReference>
<dbReference type="FunFam" id="3.30.70.870:FF:000004">
    <property type="entry name" value="Translation factor GUF1, mitochondrial"/>
    <property type="match status" value="1"/>
</dbReference>
<dbReference type="InterPro" id="IPR009000">
    <property type="entry name" value="Transl_B-barrel_sf"/>
</dbReference>
<dbReference type="Pfam" id="PF06421">
    <property type="entry name" value="LepA_C"/>
    <property type="match status" value="1"/>
</dbReference>
<keyword evidence="4 12" id="KW-0378">Hydrolase</keyword>
<dbReference type="GO" id="GO:0097216">
    <property type="term" value="F:guanosine tetraphosphate binding"/>
    <property type="evidence" value="ECO:0007669"/>
    <property type="project" value="UniProtKB-ARBA"/>
</dbReference>
<dbReference type="CDD" id="cd16260">
    <property type="entry name" value="EF4_III"/>
    <property type="match status" value="1"/>
</dbReference>
<evidence type="ECO:0000256" key="12">
    <source>
        <dbReference type="HAMAP-Rule" id="MF_00071"/>
    </source>
</evidence>
<dbReference type="PROSITE" id="PS51722">
    <property type="entry name" value="G_TR_2"/>
    <property type="match status" value="1"/>
</dbReference>
<dbReference type="PRINTS" id="PR00315">
    <property type="entry name" value="ELONGATNFCT"/>
</dbReference>
<dbReference type="FunFam" id="3.40.50.300:FF:000078">
    <property type="entry name" value="Elongation factor 4"/>
    <property type="match status" value="1"/>
</dbReference>
<protein>
    <recommendedName>
        <fullName evidence="11 12">Elongation factor 4</fullName>
        <shortName evidence="12">EF-4</shortName>
        <ecNumber evidence="11 12">3.6.5.n1</ecNumber>
    </recommendedName>
    <alternativeName>
        <fullName evidence="12">Ribosomal back-translocase LepA</fullName>
    </alternativeName>
</protein>
<dbReference type="GO" id="GO:0003746">
    <property type="term" value="F:translation elongation factor activity"/>
    <property type="evidence" value="ECO:0007669"/>
    <property type="project" value="UniProtKB-UniRule"/>
</dbReference>
<dbReference type="Proteomes" id="UP000018951">
    <property type="component" value="Unassembled WGS sequence"/>
</dbReference>
<accession>W2UZ62</accession>
<dbReference type="SUPFAM" id="SSF52540">
    <property type="entry name" value="P-loop containing nucleoside triphosphate hydrolases"/>
    <property type="match status" value="1"/>
</dbReference>
<dbReference type="Gene3D" id="3.40.50.300">
    <property type="entry name" value="P-loop containing nucleotide triphosphate hydrolases"/>
    <property type="match status" value="1"/>
</dbReference>
<dbReference type="FunFam" id="3.30.70.2570:FF:000001">
    <property type="entry name" value="Translation factor GUF1, mitochondrial"/>
    <property type="match status" value="1"/>
</dbReference>
<dbReference type="NCBIfam" id="TIGR00231">
    <property type="entry name" value="small_GTP"/>
    <property type="match status" value="1"/>
</dbReference>
<evidence type="ECO:0000256" key="1">
    <source>
        <dbReference type="ARBA" id="ARBA00005454"/>
    </source>
</evidence>
<comment type="catalytic activity">
    <reaction evidence="8 12">
        <text>GTP + H2O = GDP + phosphate + H(+)</text>
        <dbReference type="Rhea" id="RHEA:19669"/>
        <dbReference type="ChEBI" id="CHEBI:15377"/>
        <dbReference type="ChEBI" id="CHEBI:15378"/>
        <dbReference type="ChEBI" id="CHEBI:37565"/>
        <dbReference type="ChEBI" id="CHEBI:43474"/>
        <dbReference type="ChEBI" id="CHEBI:58189"/>
        <dbReference type="EC" id="3.6.5.n1"/>
    </reaction>
</comment>
<keyword evidence="3 12" id="KW-0547">Nucleotide-binding</keyword>
<evidence type="ECO:0000256" key="9">
    <source>
        <dbReference type="ARBA" id="ARBA00057626"/>
    </source>
</evidence>
<evidence type="ECO:0000256" key="10">
    <source>
        <dbReference type="ARBA" id="ARBA00061052"/>
    </source>
</evidence>
<keyword evidence="7 12" id="KW-0472">Membrane</keyword>
<dbReference type="Pfam" id="PF00009">
    <property type="entry name" value="GTP_EFTU"/>
    <property type="match status" value="1"/>
</dbReference>
<dbReference type="InterPro" id="IPR035647">
    <property type="entry name" value="EFG_III/V"/>
</dbReference>
<dbReference type="CDD" id="cd01890">
    <property type="entry name" value="LepA"/>
    <property type="match status" value="1"/>
</dbReference>
<dbReference type="GO" id="GO:0043022">
    <property type="term" value="F:ribosome binding"/>
    <property type="evidence" value="ECO:0007669"/>
    <property type="project" value="UniProtKB-UniRule"/>
</dbReference>
<dbReference type="InterPro" id="IPR005225">
    <property type="entry name" value="Small_GTP-bd"/>
</dbReference>
<dbReference type="InterPro" id="IPR013842">
    <property type="entry name" value="LepA_CTD"/>
</dbReference>
<dbReference type="HAMAP" id="MF_00071">
    <property type="entry name" value="LepA"/>
    <property type="match status" value="1"/>
</dbReference>
<feature type="binding site" evidence="12">
    <location>
        <begin position="16"/>
        <end position="21"/>
    </location>
    <ligand>
        <name>GTP</name>
        <dbReference type="ChEBI" id="CHEBI:37565"/>
    </ligand>
</feature>
<keyword evidence="6 12" id="KW-0342">GTP-binding</keyword>
<dbReference type="EMBL" id="AXCJ01000008">
    <property type="protein sequence ID" value="ETO91229.1"/>
    <property type="molecule type" value="Genomic_DNA"/>
</dbReference>
<comment type="caution">
    <text evidence="14">The sequence shown here is derived from an EMBL/GenBank/DDBJ whole genome shotgun (WGS) entry which is preliminary data.</text>
</comment>
<comment type="similarity">
    <text evidence="10">Belongs to the GTP-binding elongation factor family. LepA subfamily.</text>
</comment>
<dbReference type="Gene3D" id="3.30.70.2570">
    <property type="entry name" value="Elongation factor 4, C-terminal domain"/>
    <property type="match status" value="1"/>
</dbReference>
<evidence type="ECO:0000313" key="15">
    <source>
        <dbReference type="Proteomes" id="UP000018951"/>
    </source>
</evidence>
<dbReference type="InterPro" id="IPR027417">
    <property type="entry name" value="P-loop_NTPase"/>
</dbReference>
<evidence type="ECO:0000313" key="14">
    <source>
        <dbReference type="EMBL" id="ETO91229.1"/>
    </source>
</evidence>
<dbReference type="PATRIC" id="fig|1401685.3.peg.857"/>
<evidence type="ECO:0000256" key="7">
    <source>
        <dbReference type="ARBA" id="ARBA00023136"/>
    </source>
</evidence>
<evidence type="ECO:0000256" key="2">
    <source>
        <dbReference type="ARBA" id="ARBA00022475"/>
    </source>
</evidence>
<evidence type="ECO:0000256" key="4">
    <source>
        <dbReference type="ARBA" id="ARBA00022801"/>
    </source>
</evidence>
<keyword evidence="5 12" id="KW-0648">Protein biosynthesis</keyword>
<dbReference type="GO" id="GO:0005525">
    <property type="term" value="F:GTP binding"/>
    <property type="evidence" value="ECO:0007669"/>
    <property type="project" value="UniProtKB-UniRule"/>
</dbReference>
<organism evidence="14 15">
    <name type="scientific">Candidatus Xenolissoclinum pacificiensis L6</name>
    <dbReference type="NCBI Taxonomy" id="1401685"/>
    <lineage>
        <taxon>Bacteria</taxon>
        <taxon>Pseudomonadati</taxon>
        <taxon>Pseudomonadota</taxon>
        <taxon>Alphaproteobacteria</taxon>
        <taxon>Rickettsiales</taxon>
        <taxon>Anaplasmataceae</taxon>
        <taxon>Candidatus Xenolissoclinum</taxon>
    </lineage>
</organism>
<comment type="function">
    <text evidence="9 12">Required for accurate and efficient protein synthesis under certain stress conditions. May act as a fidelity factor of the translation reaction, by catalyzing a one-codon backward translocation of tRNAs on improperly translocated ribosomes. Back-translocation proceeds from a post-translocation (POST) complex to a pre-translocation (PRE) complex, thus giving elongation factor G a second chance to translocate the tRNAs correctly. Binds to ribosomes in a GTP-dependent manner.</text>
</comment>
<dbReference type="FunFam" id="2.40.30.10:FF:000015">
    <property type="entry name" value="Translation factor GUF1, mitochondrial"/>
    <property type="match status" value="1"/>
</dbReference>
<dbReference type="InterPro" id="IPR000795">
    <property type="entry name" value="T_Tr_GTP-bd_dom"/>
</dbReference>
<evidence type="ECO:0000256" key="8">
    <source>
        <dbReference type="ARBA" id="ARBA00050293"/>
    </source>
</evidence>
<dbReference type="Gene3D" id="3.30.70.870">
    <property type="entry name" value="Elongation Factor G (Translational Gtpase), domain 3"/>
    <property type="match status" value="1"/>
</dbReference>
<dbReference type="GO" id="GO:0003924">
    <property type="term" value="F:GTPase activity"/>
    <property type="evidence" value="ECO:0007669"/>
    <property type="project" value="UniProtKB-UniRule"/>
</dbReference>
<dbReference type="AlphaFoldDB" id="W2UZ62"/>
<dbReference type="GO" id="GO:0005886">
    <property type="term" value="C:plasma membrane"/>
    <property type="evidence" value="ECO:0007669"/>
    <property type="project" value="UniProtKB-SubCell"/>
</dbReference>
<dbReference type="NCBIfam" id="TIGR01393">
    <property type="entry name" value="lepA"/>
    <property type="match status" value="1"/>
</dbReference>
<dbReference type="Pfam" id="PF00679">
    <property type="entry name" value="EFG_C"/>
    <property type="match status" value="1"/>
</dbReference>
<evidence type="ECO:0000256" key="11">
    <source>
        <dbReference type="ARBA" id="ARBA00066744"/>
    </source>
</evidence>
<dbReference type="PANTHER" id="PTHR43512:SF4">
    <property type="entry name" value="TRANSLATION FACTOR GUF1 HOMOLOG, CHLOROPLASTIC"/>
    <property type="match status" value="1"/>
</dbReference>
<dbReference type="InterPro" id="IPR000640">
    <property type="entry name" value="EFG_V-like"/>
</dbReference>
<name>W2UZ62_9RICK</name>
<evidence type="ECO:0000256" key="5">
    <source>
        <dbReference type="ARBA" id="ARBA00022917"/>
    </source>
</evidence>
<feature type="binding site" evidence="12">
    <location>
        <begin position="132"/>
        <end position="135"/>
    </location>
    <ligand>
        <name>GTP</name>
        <dbReference type="ChEBI" id="CHEBI:37565"/>
    </ligand>
</feature>
<dbReference type="CDD" id="cd03709">
    <property type="entry name" value="lepA_C"/>
    <property type="match status" value="1"/>
</dbReference>
<feature type="domain" description="Tr-type G" evidence="13">
    <location>
        <begin position="4"/>
        <end position="185"/>
    </location>
</feature>
<dbReference type="SUPFAM" id="SSF50447">
    <property type="entry name" value="Translation proteins"/>
    <property type="match status" value="1"/>
</dbReference>
<evidence type="ECO:0000256" key="6">
    <source>
        <dbReference type="ARBA" id="ARBA00023134"/>
    </source>
</evidence>
<dbReference type="Gene3D" id="2.40.30.10">
    <property type="entry name" value="Translation factors"/>
    <property type="match status" value="1"/>
</dbReference>
<keyword evidence="15" id="KW-1185">Reference proteome</keyword>
<sequence>MTTKNIRNFAVIAHIDHGKSTLSDRLIELGSSIKLRNMKDQVLDSLEIERQRGITIKAQTVRLHYTYKEIDYCLNLIDTPGHVDFSYEVSRSLTACEGSILIVDATQGVEAQTLSNVYKAIDANHEIIVVLNKVDLPSANIEAVKSDIEDTIGIDTSTALEVSAKTGVGVPQLLDAIVNNIPSPQGNESNLLRILLVDAWYDPYVGIIILIRVIDGKIKGNMNIKMLSSGAIYTVDKVGIFLPDKHIVDELSAGEIGFFTASIKVLADCKIGDTIVSSNDNTSEVIQGFQEVNQVVFCGFFPKYSDDYEDLKKALEKLNLNDTSFVYENYSSAGLGYGFRCGFLGMLHLEVISERLEKEYDIDVIVTAPSVKYHLYLKPDNKKIDIQNANDFPDPSVIDSIEEPWVEATIMSPVEYMGKVIDLCRSKRGEHIKTQHIGQRVVLIYQLPLGEIVFEFYDMLKSLSKGYASVEWQLTDYRSSDIVKVNILVNAESVEALTFLLHSTNAYSRSKVICERLKESIPRKQYKIAIQAAIGGKIIARETIQAFRKDVTAKLYGGDKTRKMKLLEKQKKGKKRMQMTGSVDVPHSALISVFKIKK</sequence>
<reference evidence="14 15" key="1">
    <citation type="journal article" date="2013" name="PLoS ONE">
        <title>Bacterial endosymbiosis in a chordate host: long-term co-evolution and conservation of secondary metabolism.</title>
        <authorList>
            <person name="Kwan J.C."/>
            <person name="Schmidt E.W."/>
        </authorList>
    </citation>
    <scope>NUCLEOTIDE SEQUENCE [LARGE SCALE GENOMIC DNA]</scope>
    <source>
        <strain evidence="15">L6</strain>
    </source>
</reference>
<gene>
    <name evidence="12 14" type="primary">lepA</name>
    <name evidence="14" type="ORF">P857_720</name>
</gene>
<evidence type="ECO:0000259" key="13">
    <source>
        <dbReference type="PROSITE" id="PS51722"/>
    </source>
</evidence>
<proteinExistence type="inferred from homology"/>
<comment type="subcellular location">
    <subcellularLocation>
        <location evidence="12">Cell membrane</location>
        <topology evidence="12">Peripheral membrane protein</topology>
        <orientation evidence="12">Cytoplasmic side</orientation>
    </subcellularLocation>
</comment>
<dbReference type="PANTHER" id="PTHR43512">
    <property type="entry name" value="TRANSLATION FACTOR GUF1-RELATED"/>
    <property type="match status" value="1"/>
</dbReference>